<dbReference type="PANTHER" id="PTHR30055">
    <property type="entry name" value="HTH-TYPE TRANSCRIPTIONAL REGULATOR RUTR"/>
    <property type="match status" value="1"/>
</dbReference>
<dbReference type="SUPFAM" id="SSF46689">
    <property type="entry name" value="Homeodomain-like"/>
    <property type="match status" value="1"/>
</dbReference>
<dbReference type="PANTHER" id="PTHR30055:SF158">
    <property type="entry name" value="POSSIBLE TRANSCRIPTIONAL REGULATORY PROTEIN (PROBABLY TETR-FAMILY)"/>
    <property type="match status" value="1"/>
</dbReference>
<dbReference type="Pfam" id="PF21943">
    <property type="entry name" value="TetR_C_46"/>
    <property type="match status" value="1"/>
</dbReference>
<name>A0A7W8QKL1_9ACTN</name>
<evidence type="ECO:0000256" key="2">
    <source>
        <dbReference type="ARBA" id="ARBA00023125"/>
    </source>
</evidence>
<evidence type="ECO:0000259" key="5">
    <source>
        <dbReference type="PROSITE" id="PS50977"/>
    </source>
</evidence>
<sequence>MSTKQRRLPREVREQQMIDAAIRVFSRSGYHSASVEEIAEAAGISKPMVYIYLGSKEGVFTACIHREADRLLETVRAAVEPDAAPEQRLWAGLQAFFQFVADNRESWIVLYQQARTEGEPFSTEVFQARCRVMEEITALVVSSTRSTEGGLISETDAEILAHIAAGAADALTDWLLAHPEETPETLTRRVIGLAVTAARRHTPAEPAGA</sequence>
<dbReference type="RefSeq" id="WP_184391207.1">
    <property type="nucleotide sequence ID" value="NZ_BAAAJD010000195.1"/>
</dbReference>
<evidence type="ECO:0000256" key="3">
    <source>
        <dbReference type="ARBA" id="ARBA00023163"/>
    </source>
</evidence>
<protein>
    <submittedName>
        <fullName evidence="6">AcrR family transcriptional regulator</fullName>
    </submittedName>
</protein>
<proteinExistence type="predicted"/>
<gene>
    <name evidence="6" type="ORF">HDA36_001589</name>
</gene>
<dbReference type="Proteomes" id="UP000572635">
    <property type="component" value="Unassembled WGS sequence"/>
</dbReference>
<evidence type="ECO:0000256" key="4">
    <source>
        <dbReference type="PROSITE-ProRule" id="PRU00335"/>
    </source>
</evidence>
<dbReference type="PROSITE" id="PS50977">
    <property type="entry name" value="HTH_TETR_2"/>
    <property type="match status" value="1"/>
</dbReference>
<dbReference type="InterPro" id="IPR001647">
    <property type="entry name" value="HTH_TetR"/>
</dbReference>
<feature type="DNA-binding region" description="H-T-H motif" evidence="4">
    <location>
        <begin position="34"/>
        <end position="53"/>
    </location>
</feature>
<feature type="domain" description="HTH tetR-type" evidence="5">
    <location>
        <begin position="11"/>
        <end position="71"/>
    </location>
</feature>
<dbReference type="InterPro" id="IPR054129">
    <property type="entry name" value="DesT_TetR_C"/>
</dbReference>
<evidence type="ECO:0000256" key="1">
    <source>
        <dbReference type="ARBA" id="ARBA00023015"/>
    </source>
</evidence>
<dbReference type="GO" id="GO:0000976">
    <property type="term" value="F:transcription cis-regulatory region binding"/>
    <property type="evidence" value="ECO:0007669"/>
    <property type="project" value="TreeGrafter"/>
</dbReference>
<dbReference type="Gene3D" id="1.10.357.10">
    <property type="entry name" value="Tetracycline Repressor, domain 2"/>
    <property type="match status" value="1"/>
</dbReference>
<evidence type="ECO:0000313" key="7">
    <source>
        <dbReference type="Proteomes" id="UP000572635"/>
    </source>
</evidence>
<organism evidence="6 7">
    <name type="scientific">Nocardiopsis composta</name>
    <dbReference type="NCBI Taxonomy" id="157465"/>
    <lineage>
        <taxon>Bacteria</taxon>
        <taxon>Bacillati</taxon>
        <taxon>Actinomycetota</taxon>
        <taxon>Actinomycetes</taxon>
        <taxon>Streptosporangiales</taxon>
        <taxon>Nocardiopsidaceae</taxon>
        <taxon>Nocardiopsis</taxon>
    </lineage>
</organism>
<dbReference type="Pfam" id="PF00440">
    <property type="entry name" value="TetR_N"/>
    <property type="match status" value="1"/>
</dbReference>
<evidence type="ECO:0000313" key="6">
    <source>
        <dbReference type="EMBL" id="MBB5431505.1"/>
    </source>
</evidence>
<dbReference type="EMBL" id="JACHDB010000001">
    <property type="protein sequence ID" value="MBB5431505.1"/>
    <property type="molecule type" value="Genomic_DNA"/>
</dbReference>
<dbReference type="GO" id="GO:0003700">
    <property type="term" value="F:DNA-binding transcription factor activity"/>
    <property type="evidence" value="ECO:0007669"/>
    <property type="project" value="TreeGrafter"/>
</dbReference>
<dbReference type="InterPro" id="IPR050109">
    <property type="entry name" value="HTH-type_TetR-like_transc_reg"/>
</dbReference>
<keyword evidence="2 4" id="KW-0238">DNA-binding</keyword>
<keyword evidence="3" id="KW-0804">Transcription</keyword>
<keyword evidence="7" id="KW-1185">Reference proteome</keyword>
<accession>A0A7W8QKL1</accession>
<dbReference type="PRINTS" id="PR00455">
    <property type="entry name" value="HTHTETR"/>
</dbReference>
<dbReference type="InterPro" id="IPR009057">
    <property type="entry name" value="Homeodomain-like_sf"/>
</dbReference>
<dbReference type="AlphaFoldDB" id="A0A7W8QKL1"/>
<dbReference type="InterPro" id="IPR036271">
    <property type="entry name" value="Tet_transcr_reg_TetR-rel_C_sf"/>
</dbReference>
<reference evidence="6 7" key="1">
    <citation type="submission" date="2020-08" db="EMBL/GenBank/DDBJ databases">
        <title>Sequencing the genomes of 1000 actinobacteria strains.</title>
        <authorList>
            <person name="Klenk H.-P."/>
        </authorList>
    </citation>
    <scope>NUCLEOTIDE SEQUENCE [LARGE SCALE GENOMIC DNA]</scope>
    <source>
        <strain evidence="6 7">DSM 44551</strain>
    </source>
</reference>
<keyword evidence="1" id="KW-0805">Transcription regulation</keyword>
<dbReference type="SUPFAM" id="SSF48498">
    <property type="entry name" value="Tetracyclin repressor-like, C-terminal domain"/>
    <property type="match status" value="1"/>
</dbReference>
<comment type="caution">
    <text evidence="6">The sequence shown here is derived from an EMBL/GenBank/DDBJ whole genome shotgun (WGS) entry which is preliminary data.</text>
</comment>